<dbReference type="RefSeq" id="WP_026427491.1">
    <property type="nucleotide sequence ID" value="NZ_CBCRWE010000031.1"/>
</dbReference>
<dbReference type="Proteomes" id="UP000276899">
    <property type="component" value="Chromosome"/>
</dbReference>
<evidence type="ECO:0000313" key="2">
    <source>
        <dbReference type="Proteomes" id="UP000276899"/>
    </source>
</evidence>
<proteinExistence type="predicted"/>
<accession>A0A448KEK5</accession>
<dbReference type="KEGG" id="asla:NCTC11923_02002"/>
<evidence type="ECO:0000313" key="1">
    <source>
        <dbReference type="EMBL" id="VEG75342.1"/>
    </source>
</evidence>
<organism evidence="1 2">
    <name type="scientific">Actinomyces slackii</name>
    <dbReference type="NCBI Taxonomy" id="52774"/>
    <lineage>
        <taxon>Bacteria</taxon>
        <taxon>Bacillati</taxon>
        <taxon>Actinomycetota</taxon>
        <taxon>Actinomycetes</taxon>
        <taxon>Actinomycetales</taxon>
        <taxon>Actinomycetaceae</taxon>
        <taxon>Actinomyces</taxon>
    </lineage>
</organism>
<dbReference type="AlphaFoldDB" id="A0A448KEK5"/>
<evidence type="ECO:0008006" key="3">
    <source>
        <dbReference type="Google" id="ProtNLM"/>
    </source>
</evidence>
<keyword evidence="2" id="KW-1185">Reference proteome</keyword>
<reference evidence="1 2" key="1">
    <citation type="submission" date="2018-12" db="EMBL/GenBank/DDBJ databases">
        <authorList>
            <consortium name="Pathogen Informatics"/>
        </authorList>
    </citation>
    <scope>NUCLEOTIDE SEQUENCE [LARGE SCALE GENOMIC DNA]</scope>
    <source>
        <strain evidence="1 2">NCTC11923</strain>
    </source>
</reference>
<gene>
    <name evidence="1" type="ORF">NCTC11923_02002</name>
</gene>
<sequence length="199" mass="21100">MARIITVPGHAALAHLAPRPSSPILAAVDEEEARLLRCADLDKRLFATVLGRPYPLDLLSSPEGRVAALEPELPARGALLASTALWVHTGGIPPHQLVIGVADRDRGRWRRHTLHRTVLPHADLVTIGGRACASLARAAVDIARTAPPAQAVRALLAARTAGVSRIELLLALSHCRGAAAVGRPRAERIIEQLPAVLSP</sequence>
<protein>
    <recommendedName>
        <fullName evidence="3">AbiEi antitoxin C-terminal domain-containing protein</fullName>
    </recommendedName>
</protein>
<name>A0A448KEK5_9ACTO</name>
<dbReference type="EMBL" id="LR134363">
    <property type="protein sequence ID" value="VEG75342.1"/>
    <property type="molecule type" value="Genomic_DNA"/>
</dbReference>